<dbReference type="CDD" id="cd14744">
    <property type="entry name" value="PAAR_CT_2"/>
    <property type="match status" value="1"/>
</dbReference>
<sequence>MKNLHGKSVIRLGDEVIHDGQSGKIISASEMKAMGIQVALEGDMGFCAKCNGNFPLVPNPGNGGRSHMGRLLAYDGDLLACGGVAKASF</sequence>
<protein>
    <submittedName>
        <fullName evidence="1">PAAR domain-containing protein</fullName>
    </submittedName>
</protein>
<evidence type="ECO:0000313" key="1">
    <source>
        <dbReference type="EMBL" id="MQR02758.1"/>
    </source>
</evidence>
<evidence type="ECO:0000313" key="2">
    <source>
        <dbReference type="Proteomes" id="UP000451565"/>
    </source>
</evidence>
<name>A0A843YZ52_9BURK</name>
<organism evidence="1 2">
    <name type="scientific">Glaciimonas soli</name>
    <dbReference type="NCBI Taxonomy" id="2590999"/>
    <lineage>
        <taxon>Bacteria</taxon>
        <taxon>Pseudomonadati</taxon>
        <taxon>Pseudomonadota</taxon>
        <taxon>Betaproteobacteria</taxon>
        <taxon>Burkholderiales</taxon>
        <taxon>Oxalobacteraceae</taxon>
        <taxon>Glaciimonas</taxon>
    </lineage>
</organism>
<dbReference type="Pfam" id="PF05488">
    <property type="entry name" value="PAAR_motif"/>
    <property type="match status" value="1"/>
</dbReference>
<reference evidence="1 2" key="1">
    <citation type="submission" date="2019-10" db="EMBL/GenBank/DDBJ databases">
        <title>Glaciimonas soli sp. nov., a psychrophilic bacterium isolated from the forest soil of a high elevation mountain in Taiwan.</title>
        <authorList>
            <person name="Wang L.-T."/>
            <person name="Shieh W.Y."/>
        </authorList>
    </citation>
    <scope>NUCLEOTIDE SEQUENCE [LARGE SCALE GENOMIC DNA]</scope>
    <source>
        <strain evidence="1 2">GS1</strain>
    </source>
</reference>
<keyword evidence="2" id="KW-1185">Reference proteome</keyword>
<dbReference type="Proteomes" id="UP000451565">
    <property type="component" value="Unassembled WGS sequence"/>
</dbReference>
<proteinExistence type="predicted"/>
<dbReference type="AlphaFoldDB" id="A0A843YZ52"/>
<comment type="caution">
    <text evidence="1">The sequence shown here is derived from an EMBL/GenBank/DDBJ whole genome shotgun (WGS) entry which is preliminary data.</text>
</comment>
<gene>
    <name evidence="1" type="ORF">GEV47_18975</name>
</gene>
<dbReference type="InterPro" id="IPR008727">
    <property type="entry name" value="PAAR_motif"/>
</dbReference>
<accession>A0A843YZ52</accession>
<dbReference type="OrthoDB" id="197187at2"/>
<dbReference type="EMBL" id="WINI01000019">
    <property type="protein sequence ID" value="MQR02758.1"/>
    <property type="molecule type" value="Genomic_DNA"/>
</dbReference>
<dbReference type="RefSeq" id="WP_153236380.1">
    <property type="nucleotide sequence ID" value="NZ_WINI01000019.1"/>
</dbReference>